<dbReference type="Proteomes" id="UP001519654">
    <property type="component" value="Unassembled WGS sequence"/>
</dbReference>
<organism evidence="1 2">
    <name type="scientific">Paractinoplanes bogorensis</name>
    <dbReference type="NCBI Taxonomy" id="1610840"/>
    <lineage>
        <taxon>Bacteria</taxon>
        <taxon>Bacillati</taxon>
        <taxon>Actinomycetota</taxon>
        <taxon>Actinomycetes</taxon>
        <taxon>Micromonosporales</taxon>
        <taxon>Micromonosporaceae</taxon>
        <taxon>Paractinoplanes</taxon>
    </lineage>
</organism>
<name>A0ABS5YJ67_9ACTN</name>
<sequence>MDVFNSTTSGGHRTILERCVEPGDEAVLVAPWEQGNLMLTRRRLVVTRKAGMLRRKSMHLNATFAHLSNVSWNVDARNRLEVSLTAIDGVRERFVLRLASPDQVREAEECLRSVVSPRREDFAAAA</sequence>
<evidence type="ECO:0000313" key="1">
    <source>
        <dbReference type="EMBL" id="MBU2663467.1"/>
    </source>
</evidence>
<evidence type="ECO:0000313" key="2">
    <source>
        <dbReference type="Proteomes" id="UP001519654"/>
    </source>
</evidence>
<protein>
    <recommendedName>
        <fullName evidence="3">Bacterial Pleckstrin homology domain-containing protein</fullName>
    </recommendedName>
</protein>
<keyword evidence="2" id="KW-1185">Reference proteome</keyword>
<accession>A0ABS5YJ67</accession>
<evidence type="ECO:0008006" key="3">
    <source>
        <dbReference type="Google" id="ProtNLM"/>
    </source>
</evidence>
<dbReference type="EMBL" id="JAHKKG010000002">
    <property type="protein sequence ID" value="MBU2663467.1"/>
    <property type="molecule type" value="Genomic_DNA"/>
</dbReference>
<comment type="caution">
    <text evidence="1">The sequence shown here is derived from an EMBL/GenBank/DDBJ whole genome shotgun (WGS) entry which is preliminary data.</text>
</comment>
<proteinExistence type="predicted"/>
<reference evidence="1 2" key="1">
    <citation type="submission" date="2021-06" db="EMBL/GenBank/DDBJ databases">
        <title>Actinoplanes lichenicola sp. nov., and Actinoplanes ovalisporus sp. nov., isolated from lichen in Thailand.</title>
        <authorList>
            <person name="Saeng-In P."/>
            <person name="Kanchanasin P."/>
            <person name="Yuki M."/>
            <person name="Kudo T."/>
            <person name="Ohkuma M."/>
            <person name="Phongsopitanun W."/>
            <person name="Tanasupawat S."/>
        </authorList>
    </citation>
    <scope>NUCLEOTIDE SEQUENCE [LARGE SCALE GENOMIC DNA]</scope>
    <source>
        <strain evidence="1 2">NBRC 110975</strain>
    </source>
</reference>
<gene>
    <name evidence="1" type="ORF">KOI35_08120</name>
</gene>
<dbReference type="RefSeq" id="WP_215785390.1">
    <property type="nucleotide sequence ID" value="NZ_JAHKKG010000002.1"/>
</dbReference>